<dbReference type="SUPFAM" id="SSF51182">
    <property type="entry name" value="RmlC-like cupins"/>
    <property type="match status" value="1"/>
</dbReference>
<evidence type="ECO:0000256" key="2">
    <source>
        <dbReference type="ARBA" id="ARBA00023125"/>
    </source>
</evidence>
<sequence length="298" mass="31546">MDVLSDAVATIRAGRPHSARAERSRPFAVRHDAFGGAGFHVVLEGSCCVIPPDGGPIVLGVGDVVFLPHGAAHAVADSPATPLARTPVLALPEVQPSRNGAAPIVMLCGAYLLDRSRPHPLLAELPDIIHLPSRVGRYQALRTAIDLLGAELEQPRPGSDGAVPSLLDLLLLYILRAWFDERADHGGTGWAAALRDPAVAAALRAIHGDPGRPWTVEGLGAQGGLSRAAFARRFTALVGQPPLTYLAWWRMTIAAKLLRDSDAPLGTIAREVGYGSQYAFAHAFKRECGLAPGAFRNT</sequence>
<feature type="domain" description="HTH araC/xylS-type" evidence="4">
    <location>
        <begin position="200"/>
        <end position="298"/>
    </location>
</feature>
<dbReference type="PROSITE" id="PS01124">
    <property type="entry name" value="HTH_ARAC_FAMILY_2"/>
    <property type="match status" value="1"/>
</dbReference>
<dbReference type="InterPro" id="IPR009057">
    <property type="entry name" value="Homeodomain-like_sf"/>
</dbReference>
<dbReference type="InterPro" id="IPR011051">
    <property type="entry name" value="RmlC_Cupin_sf"/>
</dbReference>
<dbReference type="PANTHER" id="PTHR46796">
    <property type="entry name" value="HTH-TYPE TRANSCRIPTIONAL ACTIVATOR RHAS-RELATED"/>
    <property type="match status" value="1"/>
</dbReference>
<comment type="caution">
    <text evidence="5">The sequence shown here is derived from an EMBL/GenBank/DDBJ whole genome shotgun (WGS) entry which is preliminary data.</text>
</comment>
<proteinExistence type="predicted"/>
<evidence type="ECO:0000259" key="4">
    <source>
        <dbReference type="PROSITE" id="PS01124"/>
    </source>
</evidence>
<dbReference type="Pfam" id="PF12852">
    <property type="entry name" value="Cupin_6"/>
    <property type="match status" value="1"/>
</dbReference>
<name>A0ABV9AXA8_9ACTN</name>
<keyword evidence="6" id="KW-1185">Reference proteome</keyword>
<dbReference type="InterPro" id="IPR014710">
    <property type="entry name" value="RmlC-like_jellyroll"/>
</dbReference>
<dbReference type="EMBL" id="JBHSFK010000021">
    <property type="protein sequence ID" value="MFC4503656.1"/>
    <property type="molecule type" value="Genomic_DNA"/>
</dbReference>
<evidence type="ECO:0000256" key="3">
    <source>
        <dbReference type="ARBA" id="ARBA00023163"/>
    </source>
</evidence>
<dbReference type="RefSeq" id="WP_381178583.1">
    <property type="nucleotide sequence ID" value="NZ_JBHSFK010000021.1"/>
</dbReference>
<dbReference type="InterPro" id="IPR032783">
    <property type="entry name" value="AraC_lig"/>
</dbReference>
<accession>A0ABV9AXA8</accession>
<dbReference type="Proteomes" id="UP001595839">
    <property type="component" value="Unassembled WGS sequence"/>
</dbReference>
<dbReference type="InterPro" id="IPR018060">
    <property type="entry name" value="HTH_AraC"/>
</dbReference>
<dbReference type="InterPro" id="IPR050204">
    <property type="entry name" value="AraC_XylS_family_regulators"/>
</dbReference>
<dbReference type="InterPro" id="IPR018062">
    <property type="entry name" value="HTH_AraC-typ_CS"/>
</dbReference>
<reference evidence="6" key="1">
    <citation type="journal article" date="2019" name="Int. J. Syst. Evol. Microbiol.">
        <title>The Global Catalogue of Microorganisms (GCM) 10K type strain sequencing project: providing services to taxonomists for standard genome sequencing and annotation.</title>
        <authorList>
            <consortium name="The Broad Institute Genomics Platform"/>
            <consortium name="The Broad Institute Genome Sequencing Center for Infectious Disease"/>
            <person name="Wu L."/>
            <person name="Ma J."/>
        </authorList>
    </citation>
    <scope>NUCLEOTIDE SEQUENCE [LARGE SCALE GENOMIC DNA]</scope>
    <source>
        <strain evidence="6">CGMCC 4.7177</strain>
    </source>
</reference>
<dbReference type="PANTHER" id="PTHR46796:SF7">
    <property type="entry name" value="ARAC FAMILY TRANSCRIPTIONAL REGULATOR"/>
    <property type="match status" value="1"/>
</dbReference>
<keyword evidence="1" id="KW-0805">Transcription regulation</keyword>
<evidence type="ECO:0000313" key="5">
    <source>
        <dbReference type="EMBL" id="MFC4503656.1"/>
    </source>
</evidence>
<dbReference type="PROSITE" id="PS00041">
    <property type="entry name" value="HTH_ARAC_FAMILY_1"/>
    <property type="match status" value="1"/>
</dbReference>
<dbReference type="Gene3D" id="2.60.120.10">
    <property type="entry name" value="Jelly Rolls"/>
    <property type="match status" value="1"/>
</dbReference>
<evidence type="ECO:0000313" key="6">
    <source>
        <dbReference type="Proteomes" id="UP001595839"/>
    </source>
</evidence>
<dbReference type="Pfam" id="PF12833">
    <property type="entry name" value="HTH_18"/>
    <property type="match status" value="1"/>
</dbReference>
<evidence type="ECO:0000256" key="1">
    <source>
        <dbReference type="ARBA" id="ARBA00023015"/>
    </source>
</evidence>
<organism evidence="5 6">
    <name type="scientific">Streptomyces vulcanius</name>
    <dbReference type="NCBI Taxonomy" id="1441876"/>
    <lineage>
        <taxon>Bacteria</taxon>
        <taxon>Bacillati</taxon>
        <taxon>Actinomycetota</taxon>
        <taxon>Actinomycetes</taxon>
        <taxon>Kitasatosporales</taxon>
        <taxon>Streptomycetaceae</taxon>
        <taxon>Streptomyces</taxon>
    </lineage>
</organism>
<gene>
    <name evidence="5" type="ORF">ACFPIH_29805</name>
</gene>
<keyword evidence="3" id="KW-0804">Transcription</keyword>
<dbReference type="SMART" id="SM00342">
    <property type="entry name" value="HTH_ARAC"/>
    <property type="match status" value="1"/>
</dbReference>
<dbReference type="SUPFAM" id="SSF46689">
    <property type="entry name" value="Homeodomain-like"/>
    <property type="match status" value="2"/>
</dbReference>
<dbReference type="Gene3D" id="1.10.10.60">
    <property type="entry name" value="Homeodomain-like"/>
    <property type="match status" value="2"/>
</dbReference>
<keyword evidence="2" id="KW-0238">DNA-binding</keyword>
<protein>
    <submittedName>
        <fullName evidence="5">AraC family transcriptional regulator</fullName>
    </submittedName>
</protein>